<reference evidence="7" key="1">
    <citation type="submission" date="2017-02" db="UniProtKB">
        <authorList>
            <consortium name="WormBaseParasite"/>
        </authorList>
    </citation>
    <scope>IDENTIFICATION</scope>
</reference>
<evidence type="ECO:0000256" key="1">
    <source>
        <dbReference type="ARBA" id="ARBA00011047"/>
    </source>
</evidence>
<evidence type="ECO:0000313" key="6">
    <source>
        <dbReference type="Proteomes" id="UP000321570"/>
    </source>
</evidence>
<proteinExistence type="inferred from homology"/>
<evidence type="ECO:0000256" key="2">
    <source>
        <dbReference type="SAM" id="MobiDB-lite"/>
    </source>
</evidence>
<evidence type="ECO:0000313" key="3">
    <source>
        <dbReference type="EMBL" id="VDL64101.1"/>
    </source>
</evidence>
<dbReference type="STRING" id="6216.A0A0R3SYI3"/>
<dbReference type="InterPro" id="IPR009772">
    <property type="entry name" value="CDC123"/>
</dbReference>
<dbReference type="PANTHER" id="PTHR15323">
    <property type="entry name" value="D123 PROTEIN"/>
    <property type="match status" value="1"/>
</dbReference>
<dbReference type="AlphaFoldDB" id="A0A0R3SYI3"/>
<dbReference type="EMBL" id="CABIJS010000444">
    <property type="protein sequence ID" value="VUZ51619.1"/>
    <property type="molecule type" value="Genomic_DNA"/>
</dbReference>
<dbReference type="GO" id="GO:0005737">
    <property type="term" value="C:cytoplasm"/>
    <property type="evidence" value="ECO:0007669"/>
    <property type="project" value="TreeGrafter"/>
</dbReference>
<accession>A0A0R3SYI3</accession>
<comment type="similarity">
    <text evidence="1">Belongs to the CDC123 family.</text>
</comment>
<name>A0A0R3SYI3_HYMDI</name>
<keyword evidence="6" id="KW-1185">Reference proteome</keyword>
<dbReference type="Proteomes" id="UP000321570">
    <property type="component" value="Unassembled WGS sequence"/>
</dbReference>
<reference evidence="3 5" key="2">
    <citation type="submission" date="2018-11" db="EMBL/GenBank/DDBJ databases">
        <authorList>
            <consortium name="Pathogen Informatics"/>
        </authorList>
    </citation>
    <scope>NUCLEOTIDE SEQUENCE [LARGE SCALE GENOMIC DNA]</scope>
</reference>
<reference evidence="4 6" key="3">
    <citation type="submission" date="2019-07" db="EMBL/GenBank/DDBJ databases">
        <authorList>
            <person name="Jastrzebski P J."/>
            <person name="Paukszto L."/>
            <person name="Jastrzebski P J."/>
        </authorList>
    </citation>
    <scope>NUCLEOTIDE SEQUENCE [LARGE SCALE GENOMIC DNA]</scope>
    <source>
        <strain evidence="4 6">WMS-il1</strain>
    </source>
</reference>
<protein>
    <submittedName>
        <fullName evidence="7">Cell division cycle protein 123 homolog</fullName>
    </submittedName>
</protein>
<evidence type="ECO:0000313" key="5">
    <source>
        <dbReference type="Proteomes" id="UP000274504"/>
    </source>
</evidence>
<feature type="region of interest" description="Disordered" evidence="2">
    <location>
        <begin position="56"/>
        <end position="80"/>
    </location>
</feature>
<dbReference type="PANTHER" id="PTHR15323:SF6">
    <property type="entry name" value="CELL DIVISION CYCLE PROTEIN 123 HOMOLOG"/>
    <property type="match status" value="1"/>
</dbReference>
<evidence type="ECO:0000313" key="7">
    <source>
        <dbReference type="WBParaSite" id="HDID_0001082801-mRNA-1"/>
    </source>
</evidence>
<organism evidence="7">
    <name type="scientific">Hymenolepis diminuta</name>
    <name type="common">Rat tapeworm</name>
    <dbReference type="NCBI Taxonomy" id="6216"/>
    <lineage>
        <taxon>Eukaryota</taxon>
        <taxon>Metazoa</taxon>
        <taxon>Spiralia</taxon>
        <taxon>Lophotrochozoa</taxon>
        <taxon>Platyhelminthes</taxon>
        <taxon>Cestoda</taxon>
        <taxon>Eucestoda</taxon>
        <taxon>Cyclophyllidea</taxon>
        <taxon>Hymenolepididae</taxon>
        <taxon>Hymenolepis</taxon>
    </lineage>
</organism>
<dbReference type="OrthoDB" id="360540at2759"/>
<dbReference type="EMBL" id="UYSG01011980">
    <property type="protein sequence ID" value="VDL64101.1"/>
    <property type="molecule type" value="Genomic_DNA"/>
</dbReference>
<dbReference type="WBParaSite" id="HDID_0001082801-mRNA-1">
    <property type="protein sequence ID" value="HDID_0001082801-mRNA-1"/>
    <property type="gene ID" value="HDID_0001082801"/>
</dbReference>
<sequence length="330" mass="38364">MNKSEIIACAFESWYSKFEDITINSVIMDLPDEVLEYIKTAPLVVPKNAVPVVAERDEFSDDSDEESWSDGGEDGELESTTFPEFEEKVNKIIGDFNGEVFPKLNWSSPKDVAWINFGSSLKCTKASDVLVLLKASDFIGYDIYKPFYHCTDLNERDSTYPLKLVLRRWYPIRPDGEFRCFIRSNHLVALCQRHHDSYYSFIETEKDNIKQVICNFFDRNIKEKFPLENYVMDVFVNYKFKSSKCVMLIDFNVYGPPTDGLLFDFDEVDKLPLDDSNLEFRWQTDKTLRSGVFSQYKLPIDLVDISVGNDPEKLMDLIQAYADEQKKEEK</sequence>
<dbReference type="Proteomes" id="UP000274504">
    <property type="component" value="Unassembled WGS sequence"/>
</dbReference>
<feature type="compositionally biased region" description="Acidic residues" evidence="2">
    <location>
        <begin position="58"/>
        <end position="77"/>
    </location>
</feature>
<dbReference type="Pfam" id="PF07065">
    <property type="entry name" value="D123"/>
    <property type="match status" value="1"/>
</dbReference>
<evidence type="ECO:0000313" key="4">
    <source>
        <dbReference type="EMBL" id="VUZ51619.1"/>
    </source>
</evidence>
<gene>
    <name evidence="3" type="ORF">HDID_LOCUS10826</name>
    <name evidence="4" type="ORF">WMSIL1_LOCUS10324</name>
</gene>